<dbReference type="EMBL" id="CAKLBY020000051">
    <property type="protein sequence ID" value="CAK7920087.1"/>
    <property type="molecule type" value="Genomic_DNA"/>
</dbReference>
<comment type="caution">
    <text evidence="1">The sequence shown here is derived from an EMBL/GenBank/DDBJ whole genome shotgun (WGS) entry which is preliminary data.</text>
</comment>
<protein>
    <submittedName>
        <fullName evidence="1">Uncharacterized protein</fullName>
    </submittedName>
</protein>
<dbReference type="Proteomes" id="UP001162060">
    <property type="component" value="Unassembled WGS sequence"/>
</dbReference>
<organism evidence="1 2">
    <name type="scientific">Peronospora matthiolae</name>
    <dbReference type="NCBI Taxonomy" id="2874970"/>
    <lineage>
        <taxon>Eukaryota</taxon>
        <taxon>Sar</taxon>
        <taxon>Stramenopiles</taxon>
        <taxon>Oomycota</taxon>
        <taxon>Peronosporomycetes</taxon>
        <taxon>Peronosporales</taxon>
        <taxon>Peronosporaceae</taxon>
        <taxon>Peronospora</taxon>
    </lineage>
</organism>
<gene>
    <name evidence="1" type="ORF">PM001_LOCUS6459</name>
</gene>
<accession>A0AAV1TFT9</accession>
<name>A0AAV1TFT9_9STRA</name>
<evidence type="ECO:0000313" key="1">
    <source>
        <dbReference type="EMBL" id="CAK7920087.1"/>
    </source>
</evidence>
<proteinExistence type="predicted"/>
<reference evidence="1" key="1">
    <citation type="submission" date="2024-01" db="EMBL/GenBank/DDBJ databases">
        <authorList>
            <person name="Webb A."/>
        </authorList>
    </citation>
    <scope>NUCLEOTIDE SEQUENCE</scope>
    <source>
        <strain evidence="1">Pm1</strain>
    </source>
</reference>
<dbReference type="AlphaFoldDB" id="A0AAV1TFT9"/>
<sequence>MDEYVIEITRREFLGKPPTPLNKPPFPGISPQVKDSFLRLPGDYPGGGDFFPPYF</sequence>
<evidence type="ECO:0000313" key="2">
    <source>
        <dbReference type="Proteomes" id="UP001162060"/>
    </source>
</evidence>